<reference evidence="2 3" key="1">
    <citation type="journal article" date="2021" name="Sci. Rep.">
        <title>Chromosome anchoring in Senegalese sole (Solea senegalensis) reveals sex-associated markers and genome rearrangements in flatfish.</title>
        <authorList>
            <person name="Guerrero-Cozar I."/>
            <person name="Gomez-Garrido J."/>
            <person name="Berbel C."/>
            <person name="Martinez-Blanch J.F."/>
            <person name="Alioto T."/>
            <person name="Claros M.G."/>
            <person name="Gagnaire P.A."/>
            <person name="Manchado M."/>
        </authorList>
    </citation>
    <scope>NUCLEOTIDE SEQUENCE [LARGE SCALE GENOMIC DNA]</scope>
    <source>
        <strain evidence="2">Sse05_10M</strain>
    </source>
</reference>
<name>A0AAV6PFQ0_SOLSE</name>
<gene>
    <name evidence="2" type="ORF">JOB18_014668</name>
</gene>
<accession>A0AAV6PFQ0</accession>
<sequence length="277" mass="30458">MMEDLMTFKNHVSFIVSHLAKTVMTEIFTAAGKQSPRTDDRLTALVDRLCVEAVEKILQLVEVSRRQCDVTELSNGAVTTTQEREGEDGVGDHTPSGHTHILVYGNDDAVDSRCLQVSLQSHTHAGGETKTRLSEETAEVKSLLSSAPHANIPDHEYAQISSGPPGRASPEEGATSTAGKRKRGQGRRKNMTDQTTASVEKCSQCEMLFPNAERLDDHRHYRMLICVNTVLRFNPGNSSCDDGHVAVSTLAQRFTAGDRSEITSVQHRQRSKVIKSM</sequence>
<protein>
    <submittedName>
        <fullName evidence="2">Uncharacterized protein</fullName>
    </submittedName>
</protein>
<keyword evidence="3" id="KW-1185">Reference proteome</keyword>
<dbReference type="Proteomes" id="UP000693946">
    <property type="component" value="Unassembled WGS sequence"/>
</dbReference>
<feature type="region of interest" description="Disordered" evidence="1">
    <location>
        <begin position="77"/>
        <end position="99"/>
    </location>
</feature>
<feature type="compositionally biased region" description="Basic residues" evidence="1">
    <location>
        <begin position="179"/>
        <end position="189"/>
    </location>
</feature>
<evidence type="ECO:0000313" key="3">
    <source>
        <dbReference type="Proteomes" id="UP000693946"/>
    </source>
</evidence>
<feature type="compositionally biased region" description="Basic and acidic residues" evidence="1">
    <location>
        <begin position="125"/>
        <end position="139"/>
    </location>
</feature>
<organism evidence="2 3">
    <name type="scientific">Solea senegalensis</name>
    <name type="common">Senegalese sole</name>
    <dbReference type="NCBI Taxonomy" id="28829"/>
    <lineage>
        <taxon>Eukaryota</taxon>
        <taxon>Metazoa</taxon>
        <taxon>Chordata</taxon>
        <taxon>Craniata</taxon>
        <taxon>Vertebrata</taxon>
        <taxon>Euteleostomi</taxon>
        <taxon>Actinopterygii</taxon>
        <taxon>Neopterygii</taxon>
        <taxon>Teleostei</taxon>
        <taxon>Neoteleostei</taxon>
        <taxon>Acanthomorphata</taxon>
        <taxon>Carangaria</taxon>
        <taxon>Pleuronectiformes</taxon>
        <taxon>Pleuronectoidei</taxon>
        <taxon>Soleidae</taxon>
        <taxon>Solea</taxon>
    </lineage>
</organism>
<dbReference type="EMBL" id="JAGKHQ010001441">
    <property type="protein sequence ID" value="KAG7456412.1"/>
    <property type="molecule type" value="Genomic_DNA"/>
</dbReference>
<comment type="caution">
    <text evidence="2">The sequence shown here is derived from an EMBL/GenBank/DDBJ whole genome shotgun (WGS) entry which is preliminary data.</text>
</comment>
<dbReference type="AlphaFoldDB" id="A0AAV6PFQ0"/>
<evidence type="ECO:0000313" key="2">
    <source>
        <dbReference type="EMBL" id="KAG7456412.1"/>
    </source>
</evidence>
<proteinExistence type="predicted"/>
<evidence type="ECO:0000256" key="1">
    <source>
        <dbReference type="SAM" id="MobiDB-lite"/>
    </source>
</evidence>
<feature type="region of interest" description="Disordered" evidence="1">
    <location>
        <begin position="121"/>
        <end position="197"/>
    </location>
</feature>